<protein>
    <submittedName>
        <fullName evidence="3">Uncharacterized protein</fullName>
    </submittedName>
</protein>
<keyword evidence="2" id="KW-1133">Transmembrane helix</keyword>
<comment type="caution">
    <text evidence="3">The sequence shown here is derived from an EMBL/GenBank/DDBJ whole genome shotgun (WGS) entry which is preliminary data.</text>
</comment>
<feature type="transmembrane region" description="Helical" evidence="2">
    <location>
        <begin position="106"/>
        <end position="132"/>
    </location>
</feature>
<feature type="compositionally biased region" description="Low complexity" evidence="1">
    <location>
        <begin position="10"/>
        <end position="19"/>
    </location>
</feature>
<keyword evidence="4" id="KW-1185">Reference proteome</keyword>
<evidence type="ECO:0000256" key="1">
    <source>
        <dbReference type="SAM" id="MobiDB-lite"/>
    </source>
</evidence>
<keyword evidence="2" id="KW-0812">Transmembrane</keyword>
<evidence type="ECO:0000313" key="4">
    <source>
        <dbReference type="Proteomes" id="UP001213000"/>
    </source>
</evidence>
<reference evidence="3" key="1">
    <citation type="submission" date="2022-07" db="EMBL/GenBank/DDBJ databases">
        <title>Genome Sequence of Leucocoprinus birnbaumii.</title>
        <authorList>
            <person name="Buettner E."/>
        </authorList>
    </citation>
    <scope>NUCLEOTIDE SEQUENCE</scope>
    <source>
        <strain evidence="3">VT141</strain>
    </source>
</reference>
<dbReference type="AlphaFoldDB" id="A0AAD5W1Y5"/>
<feature type="compositionally biased region" description="Polar residues" evidence="1">
    <location>
        <begin position="30"/>
        <end position="57"/>
    </location>
</feature>
<dbReference type="Proteomes" id="UP001213000">
    <property type="component" value="Unassembled WGS sequence"/>
</dbReference>
<proteinExistence type="predicted"/>
<gene>
    <name evidence="3" type="ORF">NP233_g960</name>
</gene>
<evidence type="ECO:0000256" key="2">
    <source>
        <dbReference type="SAM" id="Phobius"/>
    </source>
</evidence>
<feature type="region of interest" description="Disordered" evidence="1">
    <location>
        <begin position="1"/>
        <end position="70"/>
    </location>
</feature>
<evidence type="ECO:0000313" key="3">
    <source>
        <dbReference type="EMBL" id="KAJ3575629.1"/>
    </source>
</evidence>
<keyword evidence="2" id="KW-0472">Membrane</keyword>
<accession>A0AAD5W1Y5</accession>
<organism evidence="3 4">
    <name type="scientific">Leucocoprinus birnbaumii</name>
    <dbReference type="NCBI Taxonomy" id="56174"/>
    <lineage>
        <taxon>Eukaryota</taxon>
        <taxon>Fungi</taxon>
        <taxon>Dikarya</taxon>
        <taxon>Basidiomycota</taxon>
        <taxon>Agaricomycotina</taxon>
        <taxon>Agaricomycetes</taxon>
        <taxon>Agaricomycetidae</taxon>
        <taxon>Agaricales</taxon>
        <taxon>Agaricineae</taxon>
        <taxon>Agaricaceae</taxon>
        <taxon>Leucocoprinus</taxon>
    </lineage>
</organism>
<sequence>MLTRRAIPQLARSLRRAASTAVPAKKDSATPAQTKESLPTTQQAPNYPTTWSTNQATRPGPGSSPRFEQTNMELQPNPLSAMELIANEPVRIVHGRKAVCDGGQDLIPIFFTTLSFLLTTTSAIGLFEILLLKQTRPFTGVKCRLWLIPGMALLAEFHMSDRRRTSWSPESLYQPCLHFVACFRINRDLVLAADCVFPLHLNSKQKTDYVLF</sequence>
<dbReference type="EMBL" id="JANIEX010000031">
    <property type="protein sequence ID" value="KAJ3575629.1"/>
    <property type="molecule type" value="Genomic_DNA"/>
</dbReference>
<name>A0AAD5W1Y5_9AGAR</name>